<dbReference type="Gene3D" id="3.40.630.30">
    <property type="match status" value="1"/>
</dbReference>
<evidence type="ECO:0000256" key="1">
    <source>
        <dbReference type="ARBA" id="ARBA00022679"/>
    </source>
</evidence>
<dbReference type="PROSITE" id="PS51186">
    <property type="entry name" value="GNAT"/>
    <property type="match status" value="1"/>
</dbReference>
<dbReference type="CDD" id="cd04301">
    <property type="entry name" value="NAT_SF"/>
    <property type="match status" value="1"/>
</dbReference>
<keyword evidence="2" id="KW-0012">Acyltransferase</keyword>
<feature type="domain" description="N-acetyltransferase" evidence="3">
    <location>
        <begin position="1"/>
        <end position="156"/>
    </location>
</feature>
<comment type="caution">
    <text evidence="4">The sequence shown here is derived from an EMBL/GenBank/DDBJ whole genome shotgun (WGS) entry which is preliminary data.</text>
</comment>
<accession>A0A645FR12</accession>
<protein>
    <recommendedName>
        <fullName evidence="3">N-acetyltransferase domain-containing protein</fullName>
    </recommendedName>
</protein>
<name>A0A645FR12_9ZZZZ</name>
<dbReference type="PANTHER" id="PTHR43877">
    <property type="entry name" value="AMINOALKYLPHOSPHONATE N-ACETYLTRANSFERASE-RELATED-RELATED"/>
    <property type="match status" value="1"/>
</dbReference>
<dbReference type="Pfam" id="PF13508">
    <property type="entry name" value="Acetyltransf_7"/>
    <property type="match status" value="1"/>
</dbReference>
<dbReference type="EMBL" id="VSSQ01061261">
    <property type="protein sequence ID" value="MPN14623.1"/>
    <property type="molecule type" value="Genomic_DNA"/>
</dbReference>
<dbReference type="GO" id="GO:0016747">
    <property type="term" value="F:acyltransferase activity, transferring groups other than amino-acyl groups"/>
    <property type="evidence" value="ECO:0007669"/>
    <property type="project" value="InterPro"/>
</dbReference>
<reference evidence="4" key="1">
    <citation type="submission" date="2019-08" db="EMBL/GenBank/DDBJ databases">
        <authorList>
            <person name="Kucharzyk K."/>
            <person name="Murdoch R.W."/>
            <person name="Higgins S."/>
            <person name="Loffler F."/>
        </authorList>
    </citation>
    <scope>NUCLEOTIDE SEQUENCE</scope>
</reference>
<sequence>MSELRTIAYQIQSAQYAPERHKNLLLIADPEEAVLDAYIHDCQLFECVENGDVIGVAAILDLPDGSVELKNIAIHPLAQRSGIGSALLRFVRARVGSRRLIVGTADVSSEALAFYERNGFLRFSVISDFFIDRYAEPVFDNGRRCRDMILLEWREDPDESARIAANGR</sequence>
<dbReference type="InterPro" id="IPR050832">
    <property type="entry name" value="Bact_Acetyltransf"/>
</dbReference>
<dbReference type="SUPFAM" id="SSF55729">
    <property type="entry name" value="Acyl-CoA N-acyltransferases (Nat)"/>
    <property type="match status" value="1"/>
</dbReference>
<dbReference type="AlphaFoldDB" id="A0A645FR12"/>
<dbReference type="InterPro" id="IPR000182">
    <property type="entry name" value="GNAT_dom"/>
</dbReference>
<gene>
    <name evidence="4" type="ORF">SDC9_161950</name>
</gene>
<evidence type="ECO:0000259" key="3">
    <source>
        <dbReference type="PROSITE" id="PS51186"/>
    </source>
</evidence>
<evidence type="ECO:0000313" key="4">
    <source>
        <dbReference type="EMBL" id="MPN14623.1"/>
    </source>
</evidence>
<proteinExistence type="predicted"/>
<dbReference type="InterPro" id="IPR016181">
    <property type="entry name" value="Acyl_CoA_acyltransferase"/>
</dbReference>
<organism evidence="4">
    <name type="scientific">bioreactor metagenome</name>
    <dbReference type="NCBI Taxonomy" id="1076179"/>
    <lineage>
        <taxon>unclassified sequences</taxon>
        <taxon>metagenomes</taxon>
        <taxon>ecological metagenomes</taxon>
    </lineage>
</organism>
<evidence type="ECO:0000256" key="2">
    <source>
        <dbReference type="ARBA" id="ARBA00023315"/>
    </source>
</evidence>
<keyword evidence="1" id="KW-0808">Transferase</keyword>